<sequence length="772" mass="84832">MVTGWRRAFCTSIPKDRQSKVLKEKQQHCDNSSTNQSPKISSKFGFFSNPSTPRLQSQPVSSPSLRCRTTANTPTSSLPNSPKLQCNVSVTPTKNNINNNNSPRLFQLSNPSSPKSPSSFSLLKSSLRLSKVSQSHPFFPYSFRFHCFSADVRLFPHFFFLQSRCGICLQSVKAGQGTAIFTAECSHSFHFPCIASHVKKNQILVCPVCNTSWKELPLLSLHHTHNIIPPTGVNTNNNKTREPSKLREVKTKSLRVYDDDEPLMSPTSGARFNPIPESDENESEQGDDENGAVEFQGFFVNSASTPRCIAHNYMNIRNVEVRLLPEAAVVTVGRSYETYAVVLKIKAPPFPAAIGGGTASSLLNPASRAPIDLVTVLDVSASTNGARLQMMKRAMRLVISSLCSTDRLSIVAFSATSKRLLPLRRMTTNGRRSARRIVDAIAGVGQGMCVNDALKKAAKVLEDRREKNPVATIMLLSEGHDDLGSGPGNQKQRSSPLVSSTRFTHMDIPVHTIAFNDSAACGHAPSEDVFAKCVGGLLSVVLQDLRLQLGFATGSSPAQIAAVYSLTGRPAALGTGSVRLGDLYAEEERELLVEMKVPTSSFGAHHVLSVRSTHKDPTTQELVYSNAQTLLVPRPHAVRSSSPNIERLRNLHVATRAVAESRRLVEHNDLSSSHHLLTSARALLLQSSSASANEYIRGLEAELSDLHRRRQQQLLNQRQRVNGRELNRTNENPDPLTPTSAWRAAERLAKLAIMRKSMNRVSDLHGFESARF</sequence>
<dbReference type="PANTHER" id="PTHR10579">
    <property type="entry name" value="CALCIUM-ACTIVATED CHLORIDE CHANNEL REGULATOR"/>
    <property type="match status" value="1"/>
</dbReference>
<dbReference type="SUPFAM" id="SSF57850">
    <property type="entry name" value="RING/U-box"/>
    <property type="match status" value="1"/>
</dbReference>
<name>A0A978UZG6_ZIZJJ</name>
<comment type="catalytic activity">
    <reaction evidence="1">
        <text>S-ubiquitinyl-[E2 ubiquitin-conjugating enzyme]-L-cysteine + [acceptor protein]-L-lysine = [E2 ubiquitin-conjugating enzyme]-L-cysteine + N(6)-ubiquitinyl-[acceptor protein]-L-lysine.</text>
        <dbReference type="EC" id="2.3.2.27"/>
    </reaction>
</comment>
<dbReference type="AlphaFoldDB" id="A0A978UZG6"/>
<protein>
    <recommendedName>
        <fullName evidence="2">RING-type E3 ubiquitin transferase</fullName>
        <ecNumber evidence="2">2.3.2.27</ecNumber>
    </recommendedName>
</protein>
<dbReference type="Proteomes" id="UP000813462">
    <property type="component" value="Unassembled WGS sequence"/>
</dbReference>
<dbReference type="Gene3D" id="3.30.40.10">
    <property type="entry name" value="Zinc/RING finger domain, C3HC4 (zinc finger)"/>
    <property type="match status" value="1"/>
</dbReference>
<feature type="domain" description="RING-type" evidence="10">
    <location>
        <begin position="165"/>
        <end position="210"/>
    </location>
</feature>
<comment type="caution">
    <text evidence="12">The sequence shown here is derived from an EMBL/GenBank/DDBJ whole genome shotgun (WGS) entry which is preliminary data.</text>
</comment>
<dbReference type="SUPFAM" id="SSF53300">
    <property type="entry name" value="vWA-like"/>
    <property type="match status" value="1"/>
</dbReference>
<dbReference type="GO" id="GO:0061630">
    <property type="term" value="F:ubiquitin protein ligase activity"/>
    <property type="evidence" value="ECO:0007669"/>
    <property type="project" value="UniProtKB-EC"/>
</dbReference>
<keyword evidence="3" id="KW-0808">Transferase</keyword>
<evidence type="ECO:0000256" key="2">
    <source>
        <dbReference type="ARBA" id="ARBA00012483"/>
    </source>
</evidence>
<feature type="compositionally biased region" description="Polar residues" evidence="9">
    <location>
        <begin position="488"/>
        <end position="499"/>
    </location>
</feature>
<evidence type="ECO:0000256" key="4">
    <source>
        <dbReference type="ARBA" id="ARBA00022723"/>
    </source>
</evidence>
<evidence type="ECO:0000256" key="1">
    <source>
        <dbReference type="ARBA" id="ARBA00000900"/>
    </source>
</evidence>
<dbReference type="EMBL" id="JAEACU010000008">
    <property type="protein sequence ID" value="KAH7520382.1"/>
    <property type="molecule type" value="Genomic_DNA"/>
</dbReference>
<evidence type="ECO:0000256" key="9">
    <source>
        <dbReference type="SAM" id="MobiDB-lite"/>
    </source>
</evidence>
<dbReference type="PROSITE" id="PS50089">
    <property type="entry name" value="ZF_RING_2"/>
    <property type="match status" value="1"/>
</dbReference>
<evidence type="ECO:0000259" key="11">
    <source>
        <dbReference type="PROSITE" id="PS50234"/>
    </source>
</evidence>
<evidence type="ECO:0000256" key="7">
    <source>
        <dbReference type="ARBA" id="ARBA00022833"/>
    </source>
</evidence>
<dbReference type="Gene3D" id="3.40.50.410">
    <property type="entry name" value="von Willebrand factor, type A domain"/>
    <property type="match status" value="1"/>
</dbReference>
<keyword evidence="7" id="KW-0862">Zinc</keyword>
<dbReference type="PROSITE" id="PS50234">
    <property type="entry name" value="VWFA"/>
    <property type="match status" value="1"/>
</dbReference>
<dbReference type="InterPro" id="IPR036465">
    <property type="entry name" value="vWFA_dom_sf"/>
</dbReference>
<evidence type="ECO:0000256" key="3">
    <source>
        <dbReference type="ARBA" id="ARBA00022679"/>
    </source>
</evidence>
<evidence type="ECO:0000259" key="10">
    <source>
        <dbReference type="PROSITE" id="PS50089"/>
    </source>
</evidence>
<dbReference type="SMART" id="SM00327">
    <property type="entry name" value="VWA"/>
    <property type="match status" value="1"/>
</dbReference>
<dbReference type="FunFam" id="3.40.50.410:FF:000129">
    <property type="entry name" value="Probable E3 ubiquitin-protein ligase EDA40"/>
    <property type="match status" value="1"/>
</dbReference>
<accession>A0A978UZG6</accession>
<evidence type="ECO:0000256" key="8">
    <source>
        <dbReference type="PROSITE-ProRule" id="PRU00175"/>
    </source>
</evidence>
<feature type="compositionally biased region" description="Polar residues" evidence="9">
    <location>
        <begin position="48"/>
        <end position="94"/>
    </location>
</feature>
<feature type="region of interest" description="Disordered" evidence="9">
    <location>
        <begin position="479"/>
        <end position="499"/>
    </location>
</feature>
<dbReference type="InterPro" id="IPR057427">
    <property type="entry name" value="WAV3_C"/>
</dbReference>
<dbReference type="SMART" id="SM00184">
    <property type="entry name" value="RING"/>
    <property type="match status" value="1"/>
</dbReference>
<dbReference type="CDD" id="cd23114">
    <property type="entry name" value="RING-H2_WAVH2"/>
    <property type="match status" value="1"/>
</dbReference>
<dbReference type="GO" id="GO:0008270">
    <property type="term" value="F:zinc ion binding"/>
    <property type="evidence" value="ECO:0007669"/>
    <property type="project" value="UniProtKB-KW"/>
</dbReference>
<evidence type="ECO:0000256" key="6">
    <source>
        <dbReference type="ARBA" id="ARBA00022786"/>
    </source>
</evidence>
<dbReference type="Pfam" id="PF25243">
    <property type="entry name" value="WAV3_C"/>
    <property type="match status" value="1"/>
</dbReference>
<feature type="compositionally biased region" description="Polar residues" evidence="9">
    <location>
        <begin position="729"/>
        <end position="739"/>
    </location>
</feature>
<evidence type="ECO:0000256" key="5">
    <source>
        <dbReference type="ARBA" id="ARBA00022771"/>
    </source>
</evidence>
<dbReference type="InterPro" id="IPR051266">
    <property type="entry name" value="CLCR"/>
</dbReference>
<feature type="region of interest" description="Disordered" evidence="9">
    <location>
        <begin position="257"/>
        <end position="289"/>
    </location>
</feature>
<keyword evidence="5 8" id="KW-0863">Zinc-finger</keyword>
<evidence type="ECO:0000313" key="12">
    <source>
        <dbReference type="EMBL" id="KAH7520382.1"/>
    </source>
</evidence>
<keyword evidence="6" id="KW-0833">Ubl conjugation pathway</keyword>
<feature type="region of interest" description="Disordered" evidence="9">
    <location>
        <begin position="720"/>
        <end position="739"/>
    </location>
</feature>
<feature type="domain" description="VWFA" evidence="11">
    <location>
        <begin position="372"/>
        <end position="517"/>
    </location>
</feature>
<gene>
    <name evidence="12" type="ORF">FEM48_Zijuj08G0138000</name>
</gene>
<dbReference type="InterPro" id="IPR013083">
    <property type="entry name" value="Znf_RING/FYVE/PHD"/>
</dbReference>
<evidence type="ECO:0000313" key="13">
    <source>
        <dbReference type="Proteomes" id="UP000813462"/>
    </source>
</evidence>
<dbReference type="Pfam" id="PF13519">
    <property type="entry name" value="VWA_2"/>
    <property type="match status" value="1"/>
</dbReference>
<feature type="region of interest" description="Disordered" evidence="9">
    <location>
        <begin position="24"/>
        <end position="112"/>
    </location>
</feature>
<organism evidence="12 13">
    <name type="scientific">Ziziphus jujuba var. spinosa</name>
    <dbReference type="NCBI Taxonomy" id="714518"/>
    <lineage>
        <taxon>Eukaryota</taxon>
        <taxon>Viridiplantae</taxon>
        <taxon>Streptophyta</taxon>
        <taxon>Embryophyta</taxon>
        <taxon>Tracheophyta</taxon>
        <taxon>Spermatophyta</taxon>
        <taxon>Magnoliopsida</taxon>
        <taxon>eudicotyledons</taxon>
        <taxon>Gunneridae</taxon>
        <taxon>Pentapetalae</taxon>
        <taxon>rosids</taxon>
        <taxon>fabids</taxon>
        <taxon>Rosales</taxon>
        <taxon>Rhamnaceae</taxon>
        <taxon>Paliureae</taxon>
        <taxon>Ziziphus</taxon>
    </lineage>
</organism>
<dbReference type="EC" id="2.3.2.27" evidence="2"/>
<dbReference type="InterPro" id="IPR001841">
    <property type="entry name" value="Znf_RING"/>
</dbReference>
<dbReference type="InterPro" id="IPR002035">
    <property type="entry name" value="VWF_A"/>
</dbReference>
<dbReference type="Pfam" id="PF17123">
    <property type="entry name" value="zf-RING_11"/>
    <property type="match status" value="1"/>
</dbReference>
<reference evidence="12" key="1">
    <citation type="journal article" date="2021" name="Front. Plant Sci.">
        <title>Chromosome-Scale Genome Assembly for Chinese Sour Jujube and Insights Into Its Genome Evolution and Domestication Signature.</title>
        <authorList>
            <person name="Shen L.-Y."/>
            <person name="Luo H."/>
            <person name="Wang X.-L."/>
            <person name="Wang X.-M."/>
            <person name="Qiu X.-J."/>
            <person name="Liu H."/>
            <person name="Zhou S.-S."/>
            <person name="Jia K.-H."/>
            <person name="Nie S."/>
            <person name="Bao Y.-T."/>
            <person name="Zhang R.-G."/>
            <person name="Yun Q.-Z."/>
            <person name="Chai Y.-H."/>
            <person name="Lu J.-Y."/>
            <person name="Li Y."/>
            <person name="Zhao S.-W."/>
            <person name="Mao J.-F."/>
            <person name="Jia S.-G."/>
            <person name="Mao Y.-M."/>
        </authorList>
    </citation>
    <scope>NUCLEOTIDE SEQUENCE</scope>
    <source>
        <strain evidence="12">AT0</strain>
        <tissue evidence="12">Leaf</tissue>
    </source>
</reference>
<feature type="compositionally biased region" description="Acidic residues" evidence="9">
    <location>
        <begin position="277"/>
        <end position="289"/>
    </location>
</feature>
<proteinExistence type="predicted"/>
<feature type="compositionally biased region" description="Polar residues" evidence="9">
    <location>
        <begin position="29"/>
        <end position="40"/>
    </location>
</feature>
<keyword evidence="4" id="KW-0479">Metal-binding</keyword>
<dbReference type="PANTHER" id="PTHR10579:SF59">
    <property type="entry name" value="E3 UBIQUITIN-PROTEIN LIGASE EDA40-RELATED"/>
    <property type="match status" value="1"/>
</dbReference>